<evidence type="ECO:0000313" key="1">
    <source>
        <dbReference type="EMBL" id="UFX99745.1"/>
    </source>
</evidence>
<protein>
    <submittedName>
        <fullName evidence="1">Uncharacterized protein</fullName>
    </submittedName>
</protein>
<gene>
    <name evidence="1" type="ORF">Mb0152</name>
</gene>
<organism evidence="1">
    <name type="scientific">Megavirus baoshan</name>
    <dbReference type="NCBI Taxonomy" id="2496520"/>
    <lineage>
        <taxon>Viruses</taxon>
        <taxon>Varidnaviria</taxon>
        <taxon>Bamfordvirae</taxon>
        <taxon>Nucleocytoviricota</taxon>
        <taxon>Megaviricetes</taxon>
        <taxon>Imitervirales</taxon>
        <taxon>Mimiviridae</taxon>
        <taxon>Megamimivirinae</taxon>
        <taxon>Megavirus</taxon>
        <taxon>Megavirus baoshanense</taxon>
    </lineage>
</organism>
<sequence>MNNFRFHVNEIQFNSEGKYETILPTRVFKKVICHSEKNNIRDVEAIAELIIPSGSTIIRPYWSYGKISNL</sequence>
<dbReference type="EMBL" id="MH046811">
    <property type="protein sequence ID" value="UFX99745.1"/>
    <property type="molecule type" value="Genomic_DNA"/>
</dbReference>
<proteinExistence type="predicted"/>
<name>A0A8K1W7E4_9VIRU</name>
<reference evidence="1" key="1">
    <citation type="submission" date="2018-03" db="EMBL/GenBank/DDBJ databases">
        <title>Draft genome sequences of Megaviruse, new member of the family Mimiviridae isolated from water in Shanghai, China.</title>
        <authorList>
            <person name="Xia Y."/>
        </authorList>
    </citation>
    <scope>NUCLEOTIDE SEQUENCE</scope>
    <source>
        <strain evidence="1">SH</strain>
    </source>
</reference>
<accession>A0A8K1W7E4</accession>